<dbReference type="PIRSF" id="PIRSF020606">
    <property type="entry name" value="UCP020606"/>
    <property type="match status" value="1"/>
</dbReference>
<keyword evidence="1" id="KW-0812">Transmembrane</keyword>
<sequence>MLSHAAHPNPRPFRENRFLQVLCVAYALVWIVTAIRPLYPGDWRMENLLVVLAVAGLAGTYRRFPLSDLSYLLITIFLALHAVGAHYTYANVPLGFWMKAHWGLARNPFDRIVHFSFGLLLAYPVREVFMRVARTRGFWNYYLPLDVVLAASAVYEIIESITARLSAPELGDAFLGTQGDIWDAQKDMTAAAVGAALTMFMVALVRRMNRMPEGETEPGS</sequence>
<dbReference type="RefSeq" id="WP_285609484.1">
    <property type="nucleotide sequence ID" value="NZ_BSDC01000003.1"/>
</dbReference>
<feature type="transmembrane region" description="Helical" evidence="1">
    <location>
        <begin position="112"/>
        <end position="129"/>
    </location>
</feature>
<name>A0ABQ5PZQ5_9BACT</name>
<feature type="transmembrane region" description="Helical" evidence="1">
    <location>
        <begin position="21"/>
        <end position="39"/>
    </location>
</feature>
<evidence type="ECO:0000313" key="2">
    <source>
        <dbReference type="EMBL" id="GLH67945.1"/>
    </source>
</evidence>
<feature type="transmembrane region" description="Helical" evidence="1">
    <location>
        <begin position="71"/>
        <end position="92"/>
    </location>
</feature>
<keyword evidence="1" id="KW-0472">Membrane</keyword>
<dbReference type="Proteomes" id="UP001165044">
    <property type="component" value="Unassembled WGS sequence"/>
</dbReference>
<dbReference type="Pfam" id="PF09997">
    <property type="entry name" value="DUF2238"/>
    <property type="match status" value="1"/>
</dbReference>
<feature type="transmembrane region" description="Helical" evidence="1">
    <location>
        <begin position="45"/>
        <end position="64"/>
    </location>
</feature>
<reference evidence="2" key="1">
    <citation type="journal article" date="2023" name="Antonie Van Leeuwenhoek">
        <title>Mesoterricola silvestris gen. nov., sp. nov., Mesoterricola sediminis sp. nov., Geothrix oryzae sp. nov., Geothrix edaphica sp. nov., Geothrix rubra sp. nov., and Geothrix limicola sp. nov., six novel members of Acidobacteriota isolated from soils.</title>
        <authorList>
            <person name="Itoh H."/>
            <person name="Sugisawa Y."/>
            <person name="Mise K."/>
            <person name="Xu Z."/>
            <person name="Kuniyasu M."/>
            <person name="Ushijima N."/>
            <person name="Kawano K."/>
            <person name="Kobayashi E."/>
            <person name="Shiratori Y."/>
            <person name="Masuda Y."/>
            <person name="Senoo K."/>
        </authorList>
    </citation>
    <scope>NUCLEOTIDE SEQUENCE</scope>
    <source>
        <strain evidence="2">Red802</strain>
    </source>
</reference>
<evidence type="ECO:0000256" key="1">
    <source>
        <dbReference type="SAM" id="Phobius"/>
    </source>
</evidence>
<accession>A0ABQ5PZQ5</accession>
<dbReference type="EMBL" id="BSDC01000003">
    <property type="protein sequence ID" value="GLH67945.1"/>
    <property type="molecule type" value="Genomic_DNA"/>
</dbReference>
<proteinExistence type="predicted"/>
<feature type="transmembrane region" description="Helical" evidence="1">
    <location>
        <begin position="141"/>
        <end position="158"/>
    </location>
</feature>
<comment type="caution">
    <text evidence="2">The sequence shown here is derived from an EMBL/GenBank/DDBJ whole genome shotgun (WGS) entry which is preliminary data.</text>
</comment>
<protein>
    <submittedName>
        <fullName evidence="2">Membrane protein</fullName>
    </submittedName>
</protein>
<evidence type="ECO:0000313" key="3">
    <source>
        <dbReference type="Proteomes" id="UP001165044"/>
    </source>
</evidence>
<organism evidence="2 3">
    <name type="scientific">Geothrix edaphica</name>
    <dbReference type="NCBI Taxonomy" id="2927976"/>
    <lineage>
        <taxon>Bacteria</taxon>
        <taxon>Pseudomonadati</taxon>
        <taxon>Acidobacteriota</taxon>
        <taxon>Holophagae</taxon>
        <taxon>Holophagales</taxon>
        <taxon>Holophagaceae</taxon>
        <taxon>Geothrix</taxon>
    </lineage>
</organism>
<feature type="transmembrane region" description="Helical" evidence="1">
    <location>
        <begin position="188"/>
        <end position="205"/>
    </location>
</feature>
<keyword evidence="1" id="KW-1133">Transmembrane helix</keyword>
<keyword evidence="3" id="KW-1185">Reference proteome</keyword>
<gene>
    <name evidence="2" type="ORF">GETHED_23090</name>
</gene>
<dbReference type="InterPro" id="IPR014509">
    <property type="entry name" value="YjdF-like"/>
</dbReference>
<dbReference type="InterPro" id="IPR058534">
    <property type="entry name" value="YjdF"/>
</dbReference>